<sequence>MYVSTILGNLRIVVTVVTSQSLRSPMYFFLTSFSFMDITYTSVIAPKMIVDSLSETTAISLKACMTQLFTDPFFGVVGIILLTVMAHDCYVAIWENLLIVVTISRSPVLQGSPMYFFLIFLSFLDACFSSVIVPKMIVDSLLWRKTFSFEDCMTQLFAEHFTAGVEVIVLSAMA</sequence>
<gene>
    <name evidence="1" type="ORF">MRATA1EN22A_LOCUS8797</name>
</gene>
<dbReference type="EMBL" id="OX596086">
    <property type="protein sequence ID" value="CAM9882163.1"/>
    <property type="molecule type" value="Genomic_DNA"/>
</dbReference>
<accession>A0AC59YPW4</accession>
<dbReference type="Proteomes" id="UP001162501">
    <property type="component" value="Chromosome 2"/>
</dbReference>
<evidence type="ECO:0000313" key="2">
    <source>
        <dbReference type="Proteomes" id="UP001162501"/>
    </source>
</evidence>
<reference evidence="1" key="1">
    <citation type="submission" date="2023-05" db="EMBL/GenBank/DDBJ databases">
        <authorList>
            <consortium name="ELIXIR-Norway"/>
        </authorList>
    </citation>
    <scope>NUCLEOTIDE SEQUENCE</scope>
</reference>
<reference evidence="1" key="2">
    <citation type="submission" date="2025-03" db="EMBL/GenBank/DDBJ databases">
        <authorList>
            <consortium name="ELIXIR-Norway"/>
            <consortium name="Elixir Norway"/>
        </authorList>
    </citation>
    <scope>NUCLEOTIDE SEQUENCE</scope>
</reference>
<proteinExistence type="predicted"/>
<organism evidence="1 2">
    <name type="scientific">Rangifer tarandus platyrhynchus</name>
    <name type="common">Svalbard reindeer</name>
    <dbReference type="NCBI Taxonomy" id="3082113"/>
    <lineage>
        <taxon>Eukaryota</taxon>
        <taxon>Metazoa</taxon>
        <taxon>Chordata</taxon>
        <taxon>Craniata</taxon>
        <taxon>Vertebrata</taxon>
        <taxon>Euteleostomi</taxon>
        <taxon>Mammalia</taxon>
        <taxon>Eutheria</taxon>
        <taxon>Laurasiatheria</taxon>
        <taxon>Artiodactyla</taxon>
        <taxon>Ruminantia</taxon>
        <taxon>Pecora</taxon>
        <taxon>Cervidae</taxon>
        <taxon>Odocoileinae</taxon>
        <taxon>Rangifer</taxon>
    </lineage>
</organism>
<protein>
    <submittedName>
        <fullName evidence="1">Uncharacterized protein</fullName>
    </submittedName>
</protein>
<name>A0AC59YPW4_RANTA</name>
<evidence type="ECO:0000313" key="1">
    <source>
        <dbReference type="EMBL" id="CAM9882163.1"/>
    </source>
</evidence>